<comment type="caution">
    <text evidence="1">The sequence shown here is derived from an EMBL/GenBank/DDBJ whole genome shotgun (WGS) entry which is preliminary data.</text>
</comment>
<keyword evidence="2" id="KW-1185">Reference proteome</keyword>
<name>A0A6G0Y3E4_APHCR</name>
<reference evidence="1 2" key="1">
    <citation type="submission" date="2019-08" db="EMBL/GenBank/DDBJ databases">
        <title>Whole genome of Aphis craccivora.</title>
        <authorList>
            <person name="Voronova N.V."/>
            <person name="Shulinski R.S."/>
            <person name="Bandarenka Y.V."/>
            <person name="Zhorov D.G."/>
            <person name="Warner D."/>
        </authorList>
    </citation>
    <scope>NUCLEOTIDE SEQUENCE [LARGE SCALE GENOMIC DNA]</scope>
    <source>
        <strain evidence="1">180601</strain>
        <tissue evidence="1">Whole Body</tissue>
    </source>
</reference>
<protein>
    <submittedName>
        <fullName evidence="1">Uncharacterized protein</fullName>
    </submittedName>
</protein>
<dbReference type="AlphaFoldDB" id="A0A6G0Y3E4"/>
<gene>
    <name evidence="1" type="ORF">FWK35_00020327</name>
</gene>
<dbReference type="EMBL" id="VUJU01006403">
    <property type="protein sequence ID" value="KAF0748613.1"/>
    <property type="molecule type" value="Genomic_DNA"/>
</dbReference>
<evidence type="ECO:0000313" key="2">
    <source>
        <dbReference type="Proteomes" id="UP000478052"/>
    </source>
</evidence>
<evidence type="ECO:0000313" key="1">
    <source>
        <dbReference type="EMBL" id="KAF0748613.1"/>
    </source>
</evidence>
<dbReference type="Proteomes" id="UP000478052">
    <property type="component" value="Unassembled WGS sequence"/>
</dbReference>
<accession>A0A6G0Y3E4</accession>
<sequence>MGTSIYMHLFIYNSLMVTLRRDTSISKMSSGSERSDKCIEFTMNITSRNNAPISNFGGGFQCKIEYPWCII</sequence>
<proteinExistence type="predicted"/>
<organism evidence="1 2">
    <name type="scientific">Aphis craccivora</name>
    <name type="common">Cowpea aphid</name>
    <dbReference type="NCBI Taxonomy" id="307492"/>
    <lineage>
        <taxon>Eukaryota</taxon>
        <taxon>Metazoa</taxon>
        <taxon>Ecdysozoa</taxon>
        <taxon>Arthropoda</taxon>
        <taxon>Hexapoda</taxon>
        <taxon>Insecta</taxon>
        <taxon>Pterygota</taxon>
        <taxon>Neoptera</taxon>
        <taxon>Paraneoptera</taxon>
        <taxon>Hemiptera</taxon>
        <taxon>Sternorrhyncha</taxon>
        <taxon>Aphidomorpha</taxon>
        <taxon>Aphidoidea</taxon>
        <taxon>Aphididae</taxon>
        <taxon>Aphidini</taxon>
        <taxon>Aphis</taxon>
        <taxon>Aphis</taxon>
    </lineage>
</organism>